<reference evidence="3" key="2">
    <citation type="submission" date="2011-01" db="EMBL/GenBank/DDBJ databases">
        <title>The complete genome of Nitratifractor salsuginis DSM 16511.</title>
        <authorList>
            <consortium name="US DOE Joint Genome Institute (JGI-PGF)"/>
            <person name="Lucas S."/>
            <person name="Copeland A."/>
            <person name="Lapidus A."/>
            <person name="Bruce D."/>
            <person name="Goodwin L."/>
            <person name="Pitluck S."/>
            <person name="Kyrpides N."/>
            <person name="Mavromatis K."/>
            <person name="Ivanova N."/>
            <person name="Mikhailova N."/>
            <person name="Zeytun A."/>
            <person name="Detter J.C."/>
            <person name="Tapia R."/>
            <person name="Han C."/>
            <person name="Land M."/>
            <person name="Hauser L."/>
            <person name="Markowitz V."/>
            <person name="Cheng J.-F."/>
            <person name="Hugenholtz P."/>
            <person name="Woyke T."/>
            <person name="Wu D."/>
            <person name="Tindall B."/>
            <person name="Schuetze A."/>
            <person name="Brambilla E."/>
            <person name="Klenk H.-P."/>
            <person name="Eisen J.A."/>
        </authorList>
    </citation>
    <scope>NUCLEOTIDE SEQUENCE [LARGE SCALE GENOMIC DNA]</scope>
    <source>
        <strain evidence="3">DSM 16511 / JCM 12458 / E9I37-1</strain>
    </source>
</reference>
<dbReference type="HOGENOM" id="CLU_096026_1_1_7"/>
<evidence type="ECO:0000313" key="2">
    <source>
        <dbReference type="EMBL" id="ADV45775.1"/>
    </source>
</evidence>
<dbReference type="KEGG" id="nsa:Nitsa_0505"/>
<evidence type="ECO:0000256" key="1">
    <source>
        <dbReference type="SAM" id="SignalP"/>
    </source>
</evidence>
<dbReference type="AlphaFoldDB" id="E6X0Q5"/>
<name>E6X0Q5_NITSE</name>
<organism evidence="2 3">
    <name type="scientific">Nitratifractor salsuginis (strain DSM 16511 / JCM 12458 / E9I37-1)</name>
    <dbReference type="NCBI Taxonomy" id="749222"/>
    <lineage>
        <taxon>Bacteria</taxon>
        <taxon>Pseudomonadati</taxon>
        <taxon>Campylobacterota</taxon>
        <taxon>Epsilonproteobacteria</taxon>
        <taxon>Campylobacterales</taxon>
        <taxon>Sulfurovaceae</taxon>
        <taxon>Nitratifractor</taxon>
    </lineage>
</organism>
<dbReference type="SUPFAM" id="SSF160387">
    <property type="entry name" value="NosL/MerB-like"/>
    <property type="match status" value="1"/>
</dbReference>
<reference evidence="2 3" key="1">
    <citation type="journal article" date="2011" name="Stand. Genomic Sci.">
        <title>Complete genome sequence of Nitratifractor salsuginis type strain (E9I37-1).</title>
        <authorList>
            <person name="Anderson I."/>
            <person name="Sikorski J."/>
            <person name="Zeytun A."/>
            <person name="Nolan M."/>
            <person name="Lapidus A."/>
            <person name="Lucas S."/>
            <person name="Hammon N."/>
            <person name="Deshpande S."/>
            <person name="Cheng J.F."/>
            <person name="Tapia R."/>
            <person name="Han C."/>
            <person name="Goodwin L."/>
            <person name="Pitluck S."/>
            <person name="Liolios K."/>
            <person name="Pagani I."/>
            <person name="Ivanova N."/>
            <person name="Huntemann M."/>
            <person name="Mavromatis K."/>
            <person name="Ovchinikova G."/>
            <person name="Pati A."/>
            <person name="Chen A."/>
            <person name="Palaniappan K."/>
            <person name="Land M."/>
            <person name="Hauser L."/>
            <person name="Brambilla E.M."/>
            <person name="Ngatchou-Djao O.D."/>
            <person name="Rohde M."/>
            <person name="Tindall B.J."/>
            <person name="Goker M."/>
            <person name="Detter J.C."/>
            <person name="Woyke T."/>
            <person name="Bristow J."/>
            <person name="Eisen J.A."/>
            <person name="Markowitz V."/>
            <person name="Hugenholtz P."/>
            <person name="Klenk H.P."/>
            <person name="Kyrpides N.C."/>
        </authorList>
    </citation>
    <scope>NUCLEOTIDE SEQUENCE [LARGE SCALE GENOMIC DNA]</scope>
    <source>
        <strain evidence="3">DSM 16511 / JCM 12458 / E9I37-1</strain>
    </source>
</reference>
<keyword evidence="3" id="KW-1185">Reference proteome</keyword>
<sequence>MKNAQRISTCVLTLLTCGFLWAGESNITTPAKGTVPAASVKVWGNSLDPVYKIPVNKLPKFTTEMILKNGKKIRFASVKSMLNFYYHPEKYPLYKVRSRRAIRQMFVKDYLSGERIPLQNAWFVFGSRLMGPHGDDLIPLSSRTRAELFTKRYGGTKIMSFKEVGDKGYGLIHYLDMM</sequence>
<protein>
    <submittedName>
        <fullName evidence="2">Uncharacterized protein</fullName>
    </submittedName>
</protein>
<accession>E6X0Q5</accession>
<dbReference type="EMBL" id="CP002452">
    <property type="protein sequence ID" value="ADV45775.1"/>
    <property type="molecule type" value="Genomic_DNA"/>
</dbReference>
<dbReference type="InterPro" id="IPR008719">
    <property type="entry name" value="N2O_reductase_NosL"/>
</dbReference>
<dbReference type="STRING" id="749222.Nitsa_0505"/>
<proteinExistence type="predicted"/>
<dbReference type="Gene3D" id="3.30.70.2050">
    <property type="match status" value="1"/>
</dbReference>
<feature type="signal peptide" evidence="1">
    <location>
        <begin position="1"/>
        <end position="22"/>
    </location>
</feature>
<dbReference type="eggNOG" id="COG4314">
    <property type="taxonomic scope" value="Bacteria"/>
</dbReference>
<dbReference type="Proteomes" id="UP000008633">
    <property type="component" value="Chromosome"/>
</dbReference>
<dbReference type="RefSeq" id="WP_013553471.1">
    <property type="nucleotide sequence ID" value="NC_014935.1"/>
</dbReference>
<dbReference type="Pfam" id="PF05573">
    <property type="entry name" value="NosL"/>
    <property type="match status" value="1"/>
</dbReference>
<evidence type="ECO:0000313" key="3">
    <source>
        <dbReference type="Proteomes" id="UP000008633"/>
    </source>
</evidence>
<dbReference type="PANTHER" id="PTHR41247">
    <property type="entry name" value="HTH-TYPE TRANSCRIPTIONAL REPRESSOR YCNK"/>
    <property type="match status" value="1"/>
</dbReference>
<feature type="chain" id="PRO_5003214749" evidence="1">
    <location>
        <begin position="23"/>
        <end position="178"/>
    </location>
</feature>
<keyword evidence="1" id="KW-0732">Signal</keyword>
<gene>
    <name evidence="2" type="ordered locus">Nitsa_0505</name>
</gene>
<dbReference type="PANTHER" id="PTHR41247:SF1">
    <property type="entry name" value="HTH-TYPE TRANSCRIPTIONAL REPRESSOR YCNK"/>
    <property type="match status" value="1"/>
</dbReference>